<name>A0A418R1S3_9BACT</name>
<organism evidence="8 9">
    <name type="scientific">Hymenobacter rubripertinctus</name>
    <dbReference type="NCBI Taxonomy" id="2029981"/>
    <lineage>
        <taxon>Bacteria</taxon>
        <taxon>Pseudomonadati</taxon>
        <taxon>Bacteroidota</taxon>
        <taxon>Cytophagia</taxon>
        <taxon>Cytophagales</taxon>
        <taxon>Hymenobacteraceae</taxon>
        <taxon>Hymenobacter</taxon>
    </lineage>
</organism>
<dbReference type="PANTHER" id="PTHR43811">
    <property type="entry name" value="FKBP-TYPE PEPTIDYL-PROLYL CIS-TRANS ISOMERASE FKPA"/>
    <property type="match status" value="1"/>
</dbReference>
<dbReference type="PANTHER" id="PTHR43811:SF19">
    <property type="entry name" value="39 KDA FK506-BINDING NUCLEAR PROTEIN"/>
    <property type="match status" value="1"/>
</dbReference>
<evidence type="ECO:0000313" key="9">
    <source>
        <dbReference type="Proteomes" id="UP000284250"/>
    </source>
</evidence>
<dbReference type="Proteomes" id="UP000284250">
    <property type="component" value="Unassembled WGS sequence"/>
</dbReference>
<dbReference type="AlphaFoldDB" id="A0A418R1S3"/>
<keyword evidence="3 5" id="KW-0697">Rotamase</keyword>
<dbReference type="InterPro" id="IPR046357">
    <property type="entry name" value="PPIase_dom_sf"/>
</dbReference>
<reference evidence="8 9" key="1">
    <citation type="submission" date="2018-09" db="EMBL/GenBank/DDBJ databases">
        <authorList>
            <person name="Zeman M."/>
            <person name="Pardy F."/>
        </authorList>
    </citation>
    <scope>NUCLEOTIDE SEQUENCE [LARGE SCALE GENOMIC DNA]</scope>
    <source>
        <strain evidence="8 9">CCM 8852</strain>
    </source>
</reference>
<dbReference type="InterPro" id="IPR001179">
    <property type="entry name" value="PPIase_FKBP_dom"/>
</dbReference>
<evidence type="ECO:0000256" key="2">
    <source>
        <dbReference type="ARBA" id="ARBA00006577"/>
    </source>
</evidence>
<comment type="catalytic activity">
    <reaction evidence="1 5 6">
        <text>[protein]-peptidylproline (omega=180) = [protein]-peptidylproline (omega=0)</text>
        <dbReference type="Rhea" id="RHEA:16237"/>
        <dbReference type="Rhea" id="RHEA-COMP:10747"/>
        <dbReference type="Rhea" id="RHEA-COMP:10748"/>
        <dbReference type="ChEBI" id="CHEBI:83833"/>
        <dbReference type="ChEBI" id="CHEBI:83834"/>
        <dbReference type="EC" id="5.2.1.8"/>
    </reaction>
</comment>
<comment type="similarity">
    <text evidence="2 6">Belongs to the FKBP-type PPIase family.</text>
</comment>
<dbReference type="EC" id="5.2.1.8" evidence="6"/>
<protein>
    <recommendedName>
        <fullName evidence="6">Peptidyl-prolyl cis-trans isomerase</fullName>
        <ecNumber evidence="6">5.2.1.8</ecNumber>
    </recommendedName>
</protein>
<dbReference type="EMBL" id="QYCN01000009">
    <property type="protein sequence ID" value="RIY11328.1"/>
    <property type="molecule type" value="Genomic_DNA"/>
</dbReference>
<comment type="caution">
    <text evidence="8">The sequence shown here is derived from an EMBL/GenBank/DDBJ whole genome shotgun (WGS) entry which is preliminary data.</text>
</comment>
<feature type="domain" description="PPIase FKBP-type" evidence="7">
    <location>
        <begin position="77"/>
        <end position="163"/>
    </location>
</feature>
<dbReference type="Pfam" id="PF00254">
    <property type="entry name" value="FKBP_C"/>
    <property type="match status" value="1"/>
</dbReference>
<evidence type="ECO:0000313" key="8">
    <source>
        <dbReference type="EMBL" id="RIY11328.1"/>
    </source>
</evidence>
<evidence type="ECO:0000256" key="3">
    <source>
        <dbReference type="ARBA" id="ARBA00023110"/>
    </source>
</evidence>
<accession>A0A418R1S3</accession>
<dbReference type="OrthoDB" id="9814548at2"/>
<keyword evidence="9" id="KW-1185">Reference proteome</keyword>
<sequence length="163" mass="17324">MKHSLPLVFLFLLALLSSCKKDEEKDTSPAQAAQAAQDEATIAAYIRDNSLTGFQRRESGLYVAITRPGTGANALDGQIVKVLYTGTTLDGKVFDSNLTTLGFPFQLGNGSVIAGWDEAFKLFNKGSKGTLLIPSGLAYGASGRGAIPPNAVLRFEVEVVDIK</sequence>
<dbReference type="RefSeq" id="WP_119655194.1">
    <property type="nucleotide sequence ID" value="NZ_JBHUOI010000013.1"/>
</dbReference>
<dbReference type="SUPFAM" id="SSF54534">
    <property type="entry name" value="FKBP-like"/>
    <property type="match status" value="1"/>
</dbReference>
<keyword evidence="4 5" id="KW-0413">Isomerase</keyword>
<evidence type="ECO:0000256" key="6">
    <source>
        <dbReference type="RuleBase" id="RU003915"/>
    </source>
</evidence>
<dbReference type="GO" id="GO:0003755">
    <property type="term" value="F:peptidyl-prolyl cis-trans isomerase activity"/>
    <property type="evidence" value="ECO:0007669"/>
    <property type="project" value="UniProtKB-UniRule"/>
</dbReference>
<dbReference type="PROSITE" id="PS51257">
    <property type="entry name" value="PROKAR_LIPOPROTEIN"/>
    <property type="match status" value="1"/>
</dbReference>
<reference evidence="8 9" key="2">
    <citation type="submission" date="2019-01" db="EMBL/GenBank/DDBJ databases">
        <title>Hymenobacter humicola sp. nov., isolated from soils in Antarctica.</title>
        <authorList>
            <person name="Sedlacek I."/>
            <person name="Holochova P."/>
            <person name="Kralova S."/>
            <person name="Pantucek R."/>
            <person name="Stankova E."/>
            <person name="Vrbovska V."/>
            <person name="Kristofova L."/>
            <person name="Svec P."/>
            <person name="Busse H.-J."/>
        </authorList>
    </citation>
    <scope>NUCLEOTIDE SEQUENCE [LARGE SCALE GENOMIC DNA]</scope>
    <source>
        <strain evidence="8 9">CCM 8852</strain>
    </source>
</reference>
<dbReference type="Gene3D" id="3.10.50.40">
    <property type="match status" value="1"/>
</dbReference>
<evidence type="ECO:0000256" key="4">
    <source>
        <dbReference type="ARBA" id="ARBA00023235"/>
    </source>
</evidence>
<evidence type="ECO:0000256" key="1">
    <source>
        <dbReference type="ARBA" id="ARBA00000971"/>
    </source>
</evidence>
<evidence type="ECO:0000256" key="5">
    <source>
        <dbReference type="PROSITE-ProRule" id="PRU00277"/>
    </source>
</evidence>
<gene>
    <name evidence="8" type="ORF">D0T11_07645</name>
</gene>
<evidence type="ECO:0000259" key="7">
    <source>
        <dbReference type="PROSITE" id="PS50059"/>
    </source>
</evidence>
<proteinExistence type="inferred from homology"/>
<dbReference type="PROSITE" id="PS50059">
    <property type="entry name" value="FKBP_PPIASE"/>
    <property type="match status" value="1"/>
</dbReference>